<dbReference type="Proteomes" id="UP000050791">
    <property type="component" value="Unassembled WGS sequence"/>
</dbReference>
<evidence type="ECO:0000313" key="1">
    <source>
        <dbReference type="Proteomes" id="UP000050791"/>
    </source>
</evidence>
<proteinExistence type="predicted"/>
<reference evidence="2" key="1">
    <citation type="submission" date="2023-11" db="UniProtKB">
        <authorList>
            <consortium name="WormBaseParasite"/>
        </authorList>
    </citation>
    <scope>IDENTIFICATION</scope>
</reference>
<accession>A0AA85BER5</accession>
<protein>
    <submittedName>
        <fullName evidence="2">Uncharacterized protein</fullName>
    </submittedName>
</protein>
<name>A0AA85BER5_9TREM</name>
<dbReference type="AlphaFoldDB" id="A0AA85BER5"/>
<dbReference type="WBParaSite" id="SMTH1_46520.1">
    <property type="protein sequence ID" value="SMTH1_46520.1"/>
    <property type="gene ID" value="SMTH1_46520"/>
</dbReference>
<sequence>MQLTQFNSLNCDINTISTSNLCLYTPNTSPVNSIWSCTNDYNPNRCTLSNRVYHLQGSNLNEIHLINELRNLNNRLECIELQFTKLFKLIESKQFL</sequence>
<organism evidence="1 2">
    <name type="scientific">Schistosoma mattheei</name>
    <dbReference type="NCBI Taxonomy" id="31246"/>
    <lineage>
        <taxon>Eukaryota</taxon>
        <taxon>Metazoa</taxon>
        <taxon>Spiralia</taxon>
        <taxon>Lophotrochozoa</taxon>
        <taxon>Platyhelminthes</taxon>
        <taxon>Trematoda</taxon>
        <taxon>Digenea</taxon>
        <taxon>Strigeidida</taxon>
        <taxon>Schistosomatoidea</taxon>
        <taxon>Schistosomatidae</taxon>
        <taxon>Schistosoma</taxon>
    </lineage>
</organism>
<evidence type="ECO:0000313" key="2">
    <source>
        <dbReference type="WBParaSite" id="SMTH1_46520.1"/>
    </source>
</evidence>